<protein>
    <submittedName>
        <fullName evidence="2">3962_t:CDS:1</fullName>
    </submittedName>
    <submittedName>
        <fullName evidence="3">7760_t:CDS:1</fullName>
    </submittedName>
</protein>
<dbReference type="EMBL" id="CAJVPV010046897">
    <property type="protein sequence ID" value="CAG8771600.1"/>
    <property type="molecule type" value="Genomic_DNA"/>
</dbReference>
<accession>A0A9N9JC04</accession>
<organism evidence="3 4">
    <name type="scientific">Acaulospora morrowiae</name>
    <dbReference type="NCBI Taxonomy" id="94023"/>
    <lineage>
        <taxon>Eukaryota</taxon>
        <taxon>Fungi</taxon>
        <taxon>Fungi incertae sedis</taxon>
        <taxon>Mucoromycota</taxon>
        <taxon>Glomeromycotina</taxon>
        <taxon>Glomeromycetes</taxon>
        <taxon>Diversisporales</taxon>
        <taxon>Acaulosporaceae</taxon>
        <taxon>Acaulospora</taxon>
    </lineage>
</organism>
<dbReference type="AlphaFoldDB" id="A0A9N9JC04"/>
<evidence type="ECO:0000313" key="3">
    <source>
        <dbReference type="EMBL" id="CAG8771600.1"/>
    </source>
</evidence>
<dbReference type="OrthoDB" id="273010at2759"/>
<dbReference type="Proteomes" id="UP000789342">
    <property type="component" value="Unassembled WGS sequence"/>
</dbReference>
<evidence type="ECO:0000313" key="2">
    <source>
        <dbReference type="EMBL" id="CAG8656889.1"/>
    </source>
</evidence>
<reference evidence="3" key="1">
    <citation type="submission" date="2021-06" db="EMBL/GenBank/DDBJ databases">
        <authorList>
            <person name="Kallberg Y."/>
            <person name="Tangrot J."/>
            <person name="Rosling A."/>
        </authorList>
    </citation>
    <scope>NUCLEOTIDE SEQUENCE</scope>
    <source>
        <strain evidence="3">CL551</strain>
    </source>
</reference>
<keyword evidence="4" id="KW-1185">Reference proteome</keyword>
<feature type="region of interest" description="Disordered" evidence="1">
    <location>
        <begin position="1"/>
        <end position="22"/>
    </location>
</feature>
<comment type="caution">
    <text evidence="3">The sequence shown here is derived from an EMBL/GenBank/DDBJ whole genome shotgun (WGS) entry which is preliminary data.</text>
</comment>
<dbReference type="EMBL" id="CAJVPV010011007">
    <property type="protein sequence ID" value="CAG8656889.1"/>
    <property type="molecule type" value="Genomic_DNA"/>
</dbReference>
<name>A0A9N9JC04_9GLOM</name>
<gene>
    <name evidence="2" type="ORF">AMORRO_LOCUS10227</name>
    <name evidence="3" type="ORF">AMORRO_LOCUS16624</name>
</gene>
<proteinExistence type="predicted"/>
<feature type="non-terminal residue" evidence="3">
    <location>
        <position position="1"/>
    </location>
</feature>
<sequence>KMLQSRKEETTGKRTQFRQHDITPRDHAAIEYLLRRGKRQLEAYEGDSVKDIYT</sequence>
<evidence type="ECO:0000256" key="1">
    <source>
        <dbReference type="SAM" id="MobiDB-lite"/>
    </source>
</evidence>
<evidence type="ECO:0000313" key="4">
    <source>
        <dbReference type="Proteomes" id="UP000789342"/>
    </source>
</evidence>